<dbReference type="InterPro" id="IPR045249">
    <property type="entry name" value="HARBI1-like"/>
</dbReference>
<evidence type="ECO:0008006" key="3">
    <source>
        <dbReference type="Google" id="ProtNLM"/>
    </source>
</evidence>
<dbReference type="Proteomes" id="UP001159428">
    <property type="component" value="Unassembled WGS sequence"/>
</dbReference>
<dbReference type="EMBL" id="CALNXJ010000069">
    <property type="protein sequence ID" value="CAH3158975.1"/>
    <property type="molecule type" value="Genomic_DNA"/>
</dbReference>
<dbReference type="PANTHER" id="PTHR22930:SF269">
    <property type="entry name" value="NUCLEASE HARBI1-LIKE PROTEIN"/>
    <property type="match status" value="1"/>
</dbReference>
<comment type="caution">
    <text evidence="1">The sequence shown here is derived from an EMBL/GenBank/DDBJ whole genome shotgun (WGS) entry which is preliminary data.</text>
</comment>
<accession>A0AAU9XV79</accession>
<feature type="non-terminal residue" evidence="1">
    <location>
        <position position="1"/>
    </location>
</feature>
<evidence type="ECO:0000313" key="1">
    <source>
        <dbReference type="EMBL" id="CAH3158975.1"/>
    </source>
</evidence>
<evidence type="ECO:0000313" key="2">
    <source>
        <dbReference type="Proteomes" id="UP001159428"/>
    </source>
</evidence>
<proteinExistence type="predicted"/>
<keyword evidence="2" id="KW-1185">Reference proteome</keyword>
<gene>
    <name evidence="1" type="ORF">PMEA_00030758</name>
</gene>
<sequence length="192" mass="22741">LAASEDFLLLLALVVTLRRRRRQKRRNVRPQRFWLREIFRNRKRCGEFHNLVRELRLGDPFYYFYCYHYFPDTNTCHHVSPLISKHTTKLREPVSATERLALTLRFLASGNSQQTMSFSYRVGRQTVSSIIKETCHAIWQVLNEKYLRAPSLPDDWEDIAEEFMQLWNFPHCIGAIDGKHIAIECPVNIGFL</sequence>
<dbReference type="AlphaFoldDB" id="A0AAU9XV79"/>
<name>A0AAU9XV79_9CNID</name>
<dbReference type="PANTHER" id="PTHR22930">
    <property type="match status" value="1"/>
</dbReference>
<protein>
    <recommendedName>
        <fullName evidence="3">Nuclease HARBI1</fullName>
    </recommendedName>
</protein>
<reference evidence="1 2" key="1">
    <citation type="submission" date="2022-05" db="EMBL/GenBank/DDBJ databases">
        <authorList>
            <consortium name="Genoscope - CEA"/>
            <person name="William W."/>
        </authorList>
    </citation>
    <scope>NUCLEOTIDE SEQUENCE [LARGE SCALE GENOMIC DNA]</scope>
</reference>
<organism evidence="1 2">
    <name type="scientific">Pocillopora meandrina</name>
    <dbReference type="NCBI Taxonomy" id="46732"/>
    <lineage>
        <taxon>Eukaryota</taxon>
        <taxon>Metazoa</taxon>
        <taxon>Cnidaria</taxon>
        <taxon>Anthozoa</taxon>
        <taxon>Hexacorallia</taxon>
        <taxon>Scleractinia</taxon>
        <taxon>Astrocoeniina</taxon>
        <taxon>Pocilloporidae</taxon>
        <taxon>Pocillopora</taxon>
    </lineage>
</organism>